<gene>
    <name evidence="2" type="ORF">NCTC12195_03088</name>
</gene>
<name>A0A380FHE7_STAGA</name>
<feature type="compositionally biased region" description="Polar residues" evidence="1">
    <location>
        <begin position="72"/>
        <end position="99"/>
    </location>
</feature>
<dbReference type="Proteomes" id="UP000255277">
    <property type="component" value="Unassembled WGS sequence"/>
</dbReference>
<accession>A0A380FHE7</accession>
<evidence type="ECO:0000256" key="1">
    <source>
        <dbReference type="SAM" id="MobiDB-lite"/>
    </source>
</evidence>
<reference evidence="2 3" key="1">
    <citation type="submission" date="2018-06" db="EMBL/GenBank/DDBJ databases">
        <authorList>
            <consortium name="Pathogen Informatics"/>
            <person name="Doyle S."/>
        </authorList>
    </citation>
    <scope>NUCLEOTIDE SEQUENCE [LARGE SCALE GENOMIC DNA]</scope>
    <source>
        <strain evidence="2 3">NCTC12195</strain>
    </source>
</reference>
<dbReference type="EMBL" id="UHDK01000001">
    <property type="protein sequence ID" value="SUM33622.1"/>
    <property type="molecule type" value="Genomic_DNA"/>
</dbReference>
<evidence type="ECO:0000313" key="3">
    <source>
        <dbReference type="Proteomes" id="UP000255277"/>
    </source>
</evidence>
<sequence length="144" mass="16065">MSKILVLSMQLTKTLLLSAYNDLDQSKHQALEDEIVDAQYRELVNENDKNSDDSDEIEHNQELATHDHDEQSTMNSVVDDTDYEQNAQSYQTSEATSVAYSELDSSSTSEAADADITTTSELDSSKHLSQLDSQSVANQKCRII</sequence>
<feature type="region of interest" description="Disordered" evidence="1">
    <location>
        <begin position="42"/>
        <end position="144"/>
    </location>
</feature>
<feature type="compositionally biased region" description="Polar residues" evidence="1">
    <location>
        <begin position="127"/>
        <end position="138"/>
    </location>
</feature>
<protein>
    <submittedName>
        <fullName evidence="2">Uncharacterized protein</fullName>
    </submittedName>
</protein>
<feature type="compositionally biased region" description="Basic and acidic residues" evidence="1">
    <location>
        <begin position="42"/>
        <end position="71"/>
    </location>
</feature>
<feature type="compositionally biased region" description="Low complexity" evidence="1">
    <location>
        <begin position="101"/>
        <end position="121"/>
    </location>
</feature>
<dbReference type="AlphaFoldDB" id="A0A380FHE7"/>
<organism evidence="2 3">
    <name type="scientific">Staphylococcus gallinarum</name>
    <dbReference type="NCBI Taxonomy" id="1293"/>
    <lineage>
        <taxon>Bacteria</taxon>
        <taxon>Bacillati</taxon>
        <taxon>Bacillota</taxon>
        <taxon>Bacilli</taxon>
        <taxon>Bacillales</taxon>
        <taxon>Staphylococcaceae</taxon>
        <taxon>Staphylococcus</taxon>
    </lineage>
</organism>
<evidence type="ECO:0000313" key="2">
    <source>
        <dbReference type="EMBL" id="SUM33622.1"/>
    </source>
</evidence>
<proteinExistence type="predicted"/>